<dbReference type="Pfam" id="PF13432">
    <property type="entry name" value="TPR_16"/>
    <property type="match status" value="1"/>
</dbReference>
<feature type="compositionally biased region" description="Basic and acidic residues" evidence="1">
    <location>
        <begin position="76"/>
        <end position="85"/>
    </location>
</feature>
<dbReference type="KEGG" id="tmai:FVE67_00815"/>
<feature type="region of interest" description="Disordered" evidence="1">
    <location>
        <begin position="123"/>
        <end position="156"/>
    </location>
</feature>
<evidence type="ECO:0000256" key="2">
    <source>
        <dbReference type="SAM" id="Phobius"/>
    </source>
</evidence>
<proteinExistence type="predicted"/>
<keyword evidence="2" id="KW-1133">Transmembrane helix</keyword>
<dbReference type="AlphaFoldDB" id="A0A6H1WQC0"/>
<dbReference type="SUPFAM" id="SSF48452">
    <property type="entry name" value="TPR-like"/>
    <property type="match status" value="1"/>
</dbReference>
<organism evidence="3 4">
    <name type="scientific">Thermosulfurimonas marina</name>
    <dbReference type="NCBI Taxonomy" id="2047767"/>
    <lineage>
        <taxon>Bacteria</taxon>
        <taxon>Pseudomonadati</taxon>
        <taxon>Thermodesulfobacteriota</taxon>
        <taxon>Thermodesulfobacteria</taxon>
        <taxon>Thermodesulfobacteriales</taxon>
        <taxon>Thermodesulfobacteriaceae</taxon>
        <taxon>Thermosulfurimonas</taxon>
    </lineage>
</organism>
<dbReference type="EMBL" id="CP042909">
    <property type="protein sequence ID" value="QJA05415.1"/>
    <property type="molecule type" value="Genomic_DNA"/>
</dbReference>
<dbReference type="Proteomes" id="UP000501253">
    <property type="component" value="Chromosome"/>
</dbReference>
<evidence type="ECO:0000313" key="3">
    <source>
        <dbReference type="EMBL" id="QJA05415.1"/>
    </source>
</evidence>
<accession>A0A6H1WQC0</accession>
<feature type="compositionally biased region" description="Basic and acidic residues" evidence="1">
    <location>
        <begin position="135"/>
        <end position="146"/>
    </location>
</feature>
<keyword evidence="4" id="KW-1185">Reference proteome</keyword>
<dbReference type="Gene3D" id="1.25.40.10">
    <property type="entry name" value="Tetratricopeptide repeat domain"/>
    <property type="match status" value="1"/>
</dbReference>
<feature type="compositionally biased region" description="Polar residues" evidence="1">
    <location>
        <begin position="86"/>
        <end position="96"/>
    </location>
</feature>
<dbReference type="InterPro" id="IPR011990">
    <property type="entry name" value="TPR-like_helical_dom_sf"/>
</dbReference>
<keyword evidence="2" id="KW-0812">Transmembrane</keyword>
<sequence>MSKLYEILERLESRRAPRTEARSQEEKRGGPARRWLIPWLLFLFLGGSGLGFYLFTRLWPSSLLTSSPRLIQRAPQRKETPERRNPSLSPKPSTESKAVKVETPSQILSQKENPFPQKVVVLPQPSRASGRKVGPAKEEREVEKEASSPPPLSPEERLRGLLTRAEALRTQGRCEEALDLYRQYLEKRPVPEVMNNYAACLWLAGKTKEAEEWFRKSLSLKEDAEVRLNLVLLALARGDEKGACQELKLLDPEKLSASPREIYRRVKNRVICPP</sequence>
<gene>
    <name evidence="3" type="ORF">FVE67_00815</name>
</gene>
<feature type="transmembrane region" description="Helical" evidence="2">
    <location>
        <begin position="36"/>
        <end position="55"/>
    </location>
</feature>
<protein>
    <submittedName>
        <fullName evidence="3">Tetratricopeptide repeat protein</fullName>
    </submittedName>
</protein>
<evidence type="ECO:0000256" key="1">
    <source>
        <dbReference type="SAM" id="MobiDB-lite"/>
    </source>
</evidence>
<evidence type="ECO:0000313" key="4">
    <source>
        <dbReference type="Proteomes" id="UP000501253"/>
    </source>
</evidence>
<feature type="region of interest" description="Disordered" evidence="1">
    <location>
        <begin position="71"/>
        <end position="100"/>
    </location>
</feature>
<keyword evidence="2" id="KW-0472">Membrane</keyword>
<reference evidence="3 4" key="1">
    <citation type="submission" date="2019-08" db="EMBL/GenBank/DDBJ databases">
        <title>Complete genome sequence of Thermosulfurimonas marina SU872T, an anaerobic thermophilic chemolithoautotrophic bacterium isolated from a shallow marine hydrothermal vent.</title>
        <authorList>
            <person name="Allioux M."/>
            <person name="Jebbar M."/>
            <person name="Slobodkina G."/>
            <person name="Slobodkin A."/>
            <person name="Moalic Y."/>
            <person name="Frolova A."/>
            <person name="Shao Z."/>
            <person name="Alain K."/>
        </authorList>
    </citation>
    <scope>NUCLEOTIDE SEQUENCE [LARGE SCALE GENOMIC DNA]</scope>
    <source>
        <strain evidence="3 4">SU872</strain>
    </source>
</reference>
<name>A0A6H1WQC0_9BACT</name>